<dbReference type="EC" id="5.6.2.4" evidence="5"/>
<dbReference type="Proteomes" id="UP000054007">
    <property type="component" value="Unassembled WGS sequence"/>
</dbReference>
<dbReference type="AlphaFoldDB" id="A0A0D7AR23"/>
<keyword evidence="8" id="KW-1185">Reference proteome</keyword>
<evidence type="ECO:0000256" key="1">
    <source>
        <dbReference type="ARBA" id="ARBA00005446"/>
    </source>
</evidence>
<dbReference type="EMBL" id="KN881248">
    <property type="protein sequence ID" value="KIY60798.1"/>
    <property type="molecule type" value="Genomic_DNA"/>
</dbReference>
<dbReference type="PANTHER" id="PTHR13710">
    <property type="entry name" value="DNA HELICASE RECQ FAMILY MEMBER"/>
    <property type="match status" value="1"/>
</dbReference>
<gene>
    <name evidence="7" type="ORF">CYLTODRAFT_482808</name>
</gene>
<accession>A0A0D7AR23</accession>
<dbReference type="GO" id="GO:0043138">
    <property type="term" value="F:3'-5' DNA helicase activity"/>
    <property type="evidence" value="ECO:0007669"/>
    <property type="project" value="UniProtKB-EC"/>
</dbReference>
<dbReference type="PANTHER" id="PTHR13710:SF105">
    <property type="entry name" value="ATP-DEPENDENT DNA HELICASE Q1"/>
    <property type="match status" value="1"/>
</dbReference>
<evidence type="ECO:0000313" key="7">
    <source>
        <dbReference type="EMBL" id="KIY60798.1"/>
    </source>
</evidence>
<keyword evidence="3" id="KW-0413">Isomerase</keyword>
<dbReference type="STRING" id="1314674.A0A0D7AR23"/>
<dbReference type="GO" id="GO:0000724">
    <property type="term" value="P:double-strand break repair via homologous recombination"/>
    <property type="evidence" value="ECO:0007669"/>
    <property type="project" value="TreeGrafter"/>
</dbReference>
<dbReference type="GO" id="GO:0005694">
    <property type="term" value="C:chromosome"/>
    <property type="evidence" value="ECO:0007669"/>
    <property type="project" value="TreeGrafter"/>
</dbReference>
<evidence type="ECO:0000259" key="6">
    <source>
        <dbReference type="PROSITE" id="PS51194"/>
    </source>
</evidence>
<dbReference type="Gene3D" id="3.40.50.300">
    <property type="entry name" value="P-loop containing nucleotide triphosphate hydrolases"/>
    <property type="match status" value="2"/>
</dbReference>
<comment type="catalytic activity">
    <reaction evidence="4">
        <text>Couples ATP hydrolysis with the unwinding of duplex DNA by translocating in the 3'-5' direction.</text>
        <dbReference type="EC" id="5.6.2.4"/>
    </reaction>
</comment>
<evidence type="ECO:0000256" key="2">
    <source>
        <dbReference type="ARBA" id="ARBA00023125"/>
    </source>
</evidence>
<dbReference type="GO" id="GO:0003677">
    <property type="term" value="F:DNA binding"/>
    <property type="evidence" value="ECO:0007669"/>
    <property type="project" value="UniProtKB-KW"/>
</dbReference>
<dbReference type="PROSITE" id="PS51194">
    <property type="entry name" value="HELICASE_CTER"/>
    <property type="match status" value="1"/>
</dbReference>
<comment type="similarity">
    <text evidence="1">Belongs to the helicase family. RecQ subfamily.</text>
</comment>
<dbReference type="Pfam" id="PF00271">
    <property type="entry name" value="Helicase_C"/>
    <property type="match status" value="1"/>
</dbReference>
<sequence length="634" mass="70970">RPGGGKTALVALVASVTPGITIVSVPFLGLRDQWVKVLDTFQVPTVLFSSKREFDSDPDHLMRSITSQTKIVVVSSDVAAHTPFIDAMLKVAQRRLISRIFIDELQAYYLDREFRHPLNLVYAMRKDLPLQLIGLSGTVPPALVEDVTDMFCLERPHVIRTSITRLNVRYKILQAPAHDSGILATLKTLFASNEWSYFVRPQHQGSGVSDFVNASSLLPADKFIIFVPFLDLGKVIADEFNLPFYHGSSRTVKTAIPPLTPEQCGHIISDFNRWGSGLVATDALGAGIDIPGVKAVICARTPMSAMAFVQQTDRGGRDDRACLAVLIPDFKAGMREARKLRIQHLADSNKKDIAGYNLIETVRHGSKQCVRGKMTGLFDEKVSKTTTCKDLAANTDIEVFQVCSECQNVRPAQDPDNLDGSHVYLAPDVFPPPKVTLFTPLTQDELNSRLKAVFSNTSARAEQRYLQYVHNEQRPILEMQRMLNYLGKRCGLCLVFGLGLEEHDAFHCPYYTRLAAYKAFKGCFNNECYQYWPRNVACYHCGVASIGGGNALHEDYGGRTTCPVDSAIFSIAFGVLDRWPEEMRTLFGVDFGRNFAKNVQHLLVPDDTFKVGLFKVVVWWWWTKSEGKDWKEFA</sequence>
<dbReference type="InterPro" id="IPR001650">
    <property type="entry name" value="Helicase_C-like"/>
</dbReference>
<feature type="domain" description="Helicase C-terminal" evidence="6">
    <location>
        <begin position="210"/>
        <end position="366"/>
    </location>
</feature>
<dbReference type="SUPFAM" id="SSF52540">
    <property type="entry name" value="P-loop containing nucleoside triphosphate hydrolases"/>
    <property type="match status" value="1"/>
</dbReference>
<proteinExistence type="inferred from homology"/>
<organism evidence="7 8">
    <name type="scientific">Cylindrobasidium torrendii FP15055 ss-10</name>
    <dbReference type="NCBI Taxonomy" id="1314674"/>
    <lineage>
        <taxon>Eukaryota</taxon>
        <taxon>Fungi</taxon>
        <taxon>Dikarya</taxon>
        <taxon>Basidiomycota</taxon>
        <taxon>Agaricomycotina</taxon>
        <taxon>Agaricomycetes</taxon>
        <taxon>Agaricomycetidae</taxon>
        <taxon>Agaricales</taxon>
        <taxon>Marasmiineae</taxon>
        <taxon>Physalacriaceae</taxon>
        <taxon>Cylindrobasidium</taxon>
    </lineage>
</organism>
<feature type="non-terminal residue" evidence="7">
    <location>
        <position position="1"/>
    </location>
</feature>
<evidence type="ECO:0000313" key="8">
    <source>
        <dbReference type="Proteomes" id="UP000054007"/>
    </source>
</evidence>
<evidence type="ECO:0000256" key="4">
    <source>
        <dbReference type="ARBA" id="ARBA00034617"/>
    </source>
</evidence>
<dbReference type="GO" id="GO:0005737">
    <property type="term" value="C:cytoplasm"/>
    <property type="evidence" value="ECO:0007669"/>
    <property type="project" value="TreeGrafter"/>
</dbReference>
<keyword evidence="2" id="KW-0238">DNA-binding</keyword>
<dbReference type="GO" id="GO:0009378">
    <property type="term" value="F:four-way junction helicase activity"/>
    <property type="evidence" value="ECO:0007669"/>
    <property type="project" value="TreeGrafter"/>
</dbReference>
<protein>
    <recommendedName>
        <fullName evidence="5">DNA 3'-5' helicase</fullName>
        <ecNumber evidence="5">5.6.2.4</ecNumber>
    </recommendedName>
</protein>
<dbReference type="SMART" id="SM00490">
    <property type="entry name" value="HELICc"/>
    <property type="match status" value="1"/>
</dbReference>
<reference evidence="7 8" key="1">
    <citation type="journal article" date="2015" name="Fungal Genet. Biol.">
        <title>Evolution of novel wood decay mechanisms in Agaricales revealed by the genome sequences of Fistulina hepatica and Cylindrobasidium torrendii.</title>
        <authorList>
            <person name="Floudas D."/>
            <person name="Held B.W."/>
            <person name="Riley R."/>
            <person name="Nagy L.G."/>
            <person name="Koehler G."/>
            <person name="Ransdell A.S."/>
            <person name="Younus H."/>
            <person name="Chow J."/>
            <person name="Chiniquy J."/>
            <person name="Lipzen A."/>
            <person name="Tritt A."/>
            <person name="Sun H."/>
            <person name="Haridas S."/>
            <person name="LaButti K."/>
            <person name="Ohm R.A."/>
            <person name="Kues U."/>
            <person name="Blanchette R.A."/>
            <person name="Grigoriev I.V."/>
            <person name="Minto R.E."/>
            <person name="Hibbett D.S."/>
        </authorList>
    </citation>
    <scope>NUCLEOTIDE SEQUENCE [LARGE SCALE GENOMIC DNA]</scope>
    <source>
        <strain evidence="7 8">FP15055 ss-10</strain>
    </source>
</reference>
<dbReference type="OrthoDB" id="3151137at2759"/>
<dbReference type="InterPro" id="IPR027417">
    <property type="entry name" value="P-loop_NTPase"/>
</dbReference>
<evidence type="ECO:0000256" key="5">
    <source>
        <dbReference type="ARBA" id="ARBA00034808"/>
    </source>
</evidence>
<evidence type="ECO:0000256" key="3">
    <source>
        <dbReference type="ARBA" id="ARBA00023235"/>
    </source>
</evidence>
<name>A0A0D7AR23_9AGAR</name>